<evidence type="ECO:0000256" key="2">
    <source>
        <dbReference type="ARBA" id="ARBA00021982"/>
    </source>
</evidence>
<keyword evidence="7 9" id="KW-0234">DNA repair</keyword>
<dbReference type="Gene3D" id="1.10.1420.10">
    <property type="match status" value="2"/>
</dbReference>
<dbReference type="Gene3D" id="3.40.50.300">
    <property type="entry name" value="P-loop containing nucleotide triphosphate hydrolases"/>
    <property type="match status" value="1"/>
</dbReference>
<dbReference type="InterPro" id="IPR007695">
    <property type="entry name" value="DNA_mismatch_repair_MutS-lik_N"/>
</dbReference>
<dbReference type="Pfam" id="PF05190">
    <property type="entry name" value="MutS_IV"/>
    <property type="match status" value="1"/>
</dbReference>
<protein>
    <recommendedName>
        <fullName evidence="2 9">DNA mismatch repair protein MutS</fullName>
    </recommendedName>
</protein>
<dbReference type="Pfam" id="PF01624">
    <property type="entry name" value="MutS_I"/>
    <property type="match status" value="1"/>
</dbReference>
<comment type="similarity">
    <text evidence="1 9 10">Belongs to the DNA mismatch repair MutS family.</text>
</comment>
<dbReference type="Proteomes" id="UP000279228">
    <property type="component" value="Unassembled WGS sequence"/>
</dbReference>
<dbReference type="InterPro" id="IPR017261">
    <property type="entry name" value="DNA_mismatch_repair_MutS/MSH"/>
</dbReference>
<evidence type="ECO:0000256" key="4">
    <source>
        <dbReference type="ARBA" id="ARBA00022763"/>
    </source>
</evidence>
<reference evidence="12 13" key="1">
    <citation type="submission" date="2018-10" db="EMBL/GenBank/DDBJ databases">
        <title>Pseudomonas songnenensis NEAU-ST5-5(T) genome.</title>
        <authorList>
            <person name="Pengp J."/>
            <person name="Liu Z.-P."/>
        </authorList>
    </citation>
    <scope>NUCLEOTIDE SEQUENCE [LARGE SCALE GENOMIC DNA]</scope>
    <source>
        <strain evidence="12 13">NEAU-ST5-5</strain>
    </source>
</reference>
<dbReference type="PANTHER" id="PTHR11361">
    <property type="entry name" value="DNA MISMATCH REPAIR PROTEIN MUTS FAMILY MEMBER"/>
    <property type="match status" value="1"/>
</dbReference>
<dbReference type="Pfam" id="PF05192">
    <property type="entry name" value="MutS_III"/>
    <property type="match status" value="1"/>
</dbReference>
<dbReference type="PIRSF" id="PIRSF037677">
    <property type="entry name" value="DNA_mis_repair_Msh6"/>
    <property type="match status" value="1"/>
</dbReference>
<dbReference type="Gene3D" id="3.40.1170.10">
    <property type="entry name" value="DNA repair protein MutS, domain I"/>
    <property type="match status" value="1"/>
</dbReference>
<dbReference type="InterPro" id="IPR000432">
    <property type="entry name" value="DNA_mismatch_repair_MutS_C"/>
</dbReference>
<proteinExistence type="inferred from homology"/>
<keyword evidence="5 9" id="KW-0067">ATP-binding</keyword>
<dbReference type="InterPro" id="IPR007696">
    <property type="entry name" value="DNA_mismatch_repair_MutS_core"/>
</dbReference>
<dbReference type="InterPro" id="IPR007861">
    <property type="entry name" value="DNA_mismatch_repair_MutS_clamp"/>
</dbReference>
<evidence type="ECO:0000313" key="13">
    <source>
        <dbReference type="Proteomes" id="UP000279228"/>
    </source>
</evidence>
<evidence type="ECO:0000256" key="8">
    <source>
        <dbReference type="ARBA" id="ARBA00024647"/>
    </source>
</evidence>
<dbReference type="PROSITE" id="PS00486">
    <property type="entry name" value="DNA_MISMATCH_REPAIR_2"/>
    <property type="match status" value="1"/>
</dbReference>
<dbReference type="InterPro" id="IPR005748">
    <property type="entry name" value="DNA_mismatch_repair_MutS"/>
</dbReference>
<name>A0ABX9UQJ8_9PSED</name>
<feature type="binding site" evidence="9">
    <location>
        <begin position="624"/>
        <end position="631"/>
    </location>
    <ligand>
        <name>ATP</name>
        <dbReference type="ChEBI" id="CHEBI:30616"/>
    </ligand>
</feature>
<dbReference type="NCBIfam" id="TIGR01070">
    <property type="entry name" value="mutS1"/>
    <property type="match status" value="1"/>
</dbReference>
<dbReference type="HAMAP" id="MF_00096">
    <property type="entry name" value="MutS"/>
    <property type="match status" value="1"/>
</dbReference>
<evidence type="ECO:0000313" key="12">
    <source>
        <dbReference type="EMBL" id="RMH95394.1"/>
    </source>
</evidence>
<accession>A0ABX9UQJ8</accession>
<feature type="domain" description="DNA mismatch repair proteins mutS family" evidence="11">
    <location>
        <begin position="698"/>
        <end position="714"/>
    </location>
</feature>
<dbReference type="SUPFAM" id="SSF55271">
    <property type="entry name" value="DNA repair protein MutS, domain I"/>
    <property type="match status" value="1"/>
</dbReference>
<organism evidence="12 13">
    <name type="scientific">Pseudomonas songnenensis</name>
    <dbReference type="NCBI Taxonomy" id="1176259"/>
    <lineage>
        <taxon>Bacteria</taxon>
        <taxon>Pseudomonadati</taxon>
        <taxon>Pseudomonadota</taxon>
        <taxon>Gammaproteobacteria</taxon>
        <taxon>Pseudomonadales</taxon>
        <taxon>Pseudomonadaceae</taxon>
        <taxon>Pseudomonas</taxon>
    </lineage>
</organism>
<evidence type="ECO:0000256" key="7">
    <source>
        <dbReference type="ARBA" id="ARBA00023204"/>
    </source>
</evidence>
<dbReference type="InterPro" id="IPR027417">
    <property type="entry name" value="P-loop_NTPase"/>
</dbReference>
<dbReference type="InterPro" id="IPR045076">
    <property type="entry name" value="MutS"/>
</dbReference>
<keyword evidence="13" id="KW-1185">Reference proteome</keyword>
<dbReference type="SMART" id="SM00533">
    <property type="entry name" value="MUTSd"/>
    <property type="match status" value="1"/>
</dbReference>
<dbReference type="InterPro" id="IPR016151">
    <property type="entry name" value="DNA_mismatch_repair_MutS_N"/>
</dbReference>
<gene>
    <name evidence="9 12" type="primary">mutS</name>
    <name evidence="12" type="ORF">EA798_16505</name>
</gene>
<keyword evidence="3 9" id="KW-0547">Nucleotide-binding</keyword>
<dbReference type="SUPFAM" id="SSF52540">
    <property type="entry name" value="P-loop containing nucleoside triphosphate hydrolases"/>
    <property type="match status" value="1"/>
</dbReference>
<dbReference type="InterPro" id="IPR036678">
    <property type="entry name" value="MutS_con_dom_sf"/>
</dbReference>
<comment type="function">
    <text evidence="8 9">This protein is involved in the repair of mismatches in DNA. It is possible that it carries out the mismatch recognition step. This protein has a weak ATPase activity.</text>
</comment>
<dbReference type="CDD" id="cd03284">
    <property type="entry name" value="ABC_MutS1"/>
    <property type="match status" value="1"/>
</dbReference>
<evidence type="ECO:0000256" key="9">
    <source>
        <dbReference type="HAMAP-Rule" id="MF_00096"/>
    </source>
</evidence>
<dbReference type="InterPro" id="IPR007860">
    <property type="entry name" value="DNA_mmatch_repair_MutS_con_dom"/>
</dbReference>
<dbReference type="EMBL" id="RFFN01000006">
    <property type="protein sequence ID" value="RMH95394.1"/>
    <property type="molecule type" value="Genomic_DNA"/>
</dbReference>
<sequence length="866" mass="95977">MSIRQKASEASNDGLSSHTPMMQQYWKLKREHPDQLMFYRMGDFYELFYDDAKKAAALLDITLTARGQSAGTAIPMAGIPFHSAEGYLARLVKLGESVVICEQIGDPATSKGPVERQVVRIITPGTVSDEALLDERRDNLLAAVVGDERLFGLSVLDIASGRFSVQELKGWETLLAELERLSPAELLIPDDWPQGLPLEKRRGVRRRAPWDFDRDSAFKSLCQQFSTQDLKGFGCESLTLAIGAAGCLLAYAKDTQRTALPHLRSLRHERLDDTVILDGASRRNLELDVNLSGGRDNTLQSVMDRCQTAMGSRLLTRWLNRPLRNREILEARQDSITCLLEHYRFEQLQPQLKDIGDLERILARIGLRNARPRDLARLRDALAALPQLQAGMQDLVAPHLLELAKSISTYPELAELLARAIIDNPPAVIRDGGVLKTGYDAELDELQSLSENAGQYLMDLETREKARTGLANLKVGYNRVHGYFIELPSKQAESAPADYIRRQTLKGAERFITPELKEFEDKALSAKSRALAREKLLYDELLEMLIGHLAPLQESAAALAELDVLSNLAERALNLDLNRPRFIEQPCMRIEQGRHPVVEQVLETPFVANDLALDDATRMLVITGPNMGGKSTYMRQTALIVLLAQIGSFVPAAACELSLVDRIFTRIGSSDDLAGGRSTFMVEMSETANILHNASDRSLVLMDEVGRGTSTFDGLSLAWAAAEHLAKLRAFTLFATHYFELTVLPESEPVVANVHLSATEHNERIVFLHHVLPGPASQSYGLAVAQLAGVPGEVIQRARDHLSRLETTSLAHEAPRIAPGQPAPPMQSDLFASLPHPVLEELGRINPDDVTPRQALDLLYSLKTRI</sequence>
<dbReference type="Pfam" id="PF05188">
    <property type="entry name" value="MutS_II"/>
    <property type="match status" value="1"/>
</dbReference>
<keyword evidence="4 9" id="KW-0227">DNA damage</keyword>
<dbReference type="InterPro" id="IPR036187">
    <property type="entry name" value="DNA_mismatch_repair_MutS_sf"/>
</dbReference>
<evidence type="ECO:0000256" key="6">
    <source>
        <dbReference type="ARBA" id="ARBA00023125"/>
    </source>
</evidence>
<dbReference type="SUPFAM" id="SSF48334">
    <property type="entry name" value="DNA repair protein MutS, domain III"/>
    <property type="match status" value="1"/>
</dbReference>
<evidence type="ECO:0000259" key="11">
    <source>
        <dbReference type="PROSITE" id="PS00486"/>
    </source>
</evidence>
<keyword evidence="6 9" id="KW-0238">DNA-binding</keyword>
<evidence type="ECO:0000256" key="5">
    <source>
        <dbReference type="ARBA" id="ARBA00022840"/>
    </source>
</evidence>
<dbReference type="RefSeq" id="WP_122099625.1">
    <property type="nucleotide sequence ID" value="NZ_RFFN01000006.1"/>
</dbReference>
<dbReference type="SMART" id="SM00534">
    <property type="entry name" value="MUTSac"/>
    <property type="match status" value="1"/>
</dbReference>
<dbReference type="PANTHER" id="PTHR11361:SF34">
    <property type="entry name" value="DNA MISMATCH REPAIR PROTEIN MSH1, MITOCHONDRIAL"/>
    <property type="match status" value="1"/>
</dbReference>
<comment type="caution">
    <text evidence="12">The sequence shown here is derived from an EMBL/GenBank/DDBJ whole genome shotgun (WGS) entry which is preliminary data.</text>
</comment>
<dbReference type="NCBIfam" id="NF003810">
    <property type="entry name" value="PRK05399.1"/>
    <property type="match status" value="1"/>
</dbReference>
<dbReference type="Pfam" id="PF00488">
    <property type="entry name" value="MutS_V"/>
    <property type="match status" value="1"/>
</dbReference>
<dbReference type="Gene3D" id="3.30.420.110">
    <property type="entry name" value="MutS, connector domain"/>
    <property type="match status" value="1"/>
</dbReference>
<dbReference type="SUPFAM" id="SSF53150">
    <property type="entry name" value="DNA repair protein MutS, domain II"/>
    <property type="match status" value="1"/>
</dbReference>
<evidence type="ECO:0000256" key="3">
    <source>
        <dbReference type="ARBA" id="ARBA00022741"/>
    </source>
</evidence>
<evidence type="ECO:0000256" key="10">
    <source>
        <dbReference type="RuleBase" id="RU003756"/>
    </source>
</evidence>
<evidence type="ECO:0000256" key="1">
    <source>
        <dbReference type="ARBA" id="ARBA00006271"/>
    </source>
</evidence>
<dbReference type="Gene3D" id="6.10.140.430">
    <property type="match status" value="1"/>
</dbReference>